<reference evidence="2 3" key="2">
    <citation type="submission" date="2018-10" db="EMBL/GenBank/DDBJ databases">
        <title>Draft genome sequence of Candidatus Sulcia muelleri from Kolla paulula, a vector of Xylella fastidiosa causing Pierces disease of grapevine in Taiwan.</title>
        <authorList>
            <person name="Shih H.-T."/>
        </authorList>
    </citation>
    <scope>NUCLEOTIDE SEQUENCE [LARGE SCALE GENOMIC DNA]</scope>
    <source>
        <strain evidence="2 3">KPTW1</strain>
    </source>
</reference>
<dbReference type="InterPro" id="IPR045736">
    <property type="entry name" value="START_2"/>
</dbReference>
<proteinExistence type="predicted"/>
<evidence type="ECO:0000313" key="2">
    <source>
        <dbReference type="EMBL" id="RIU86076.1"/>
    </source>
</evidence>
<organism evidence="2 3">
    <name type="scientific">Candidatus Karelsulcia muelleri</name>
    <dbReference type="NCBI Taxonomy" id="336810"/>
    <lineage>
        <taxon>Bacteria</taxon>
        <taxon>Pseudomonadati</taxon>
        <taxon>Bacteroidota</taxon>
        <taxon>Flavobacteriia</taxon>
        <taxon>Flavobacteriales</taxon>
        <taxon>Candidatus Karelsulcia</taxon>
    </lineage>
</organism>
<dbReference type="InterPro" id="IPR023393">
    <property type="entry name" value="START-like_dom_sf"/>
</dbReference>
<protein>
    <submittedName>
        <fullName evidence="2">SRPBCC domain-containing protein</fullName>
    </submittedName>
</protein>
<dbReference type="Gene3D" id="3.30.530.20">
    <property type="match status" value="1"/>
</dbReference>
<dbReference type="AlphaFoldDB" id="A0A3A1MRB3"/>
<dbReference type="Pfam" id="PF19569">
    <property type="entry name" value="START_2"/>
    <property type="match status" value="1"/>
</dbReference>
<accession>A0A3A1MRB3</accession>
<dbReference type="Proteomes" id="UP000265496">
    <property type="component" value="Unassembled WGS sequence"/>
</dbReference>
<dbReference type="RefSeq" id="WP_158366127.1">
    <property type="nucleotide sequence ID" value="NZ_QWZP01000004.1"/>
</dbReference>
<sequence length="125" mass="15479">MRKKTKISFLMNSSTELLYNYITAPVKLSEWFADNVISIGNRYIFTWYNYDETCFLIKKKPYQYVRYKWEQDVDNKYYFEFFIKKNNLTKNVYLKITDFAIKTEIKKSKMWWKNRIKKLKNITKV</sequence>
<evidence type="ECO:0000313" key="3">
    <source>
        <dbReference type="Proteomes" id="UP000265496"/>
    </source>
</evidence>
<dbReference type="SUPFAM" id="SSF55961">
    <property type="entry name" value="Bet v1-like"/>
    <property type="match status" value="1"/>
</dbReference>
<evidence type="ECO:0000259" key="1">
    <source>
        <dbReference type="Pfam" id="PF19569"/>
    </source>
</evidence>
<feature type="domain" description="START-like" evidence="1">
    <location>
        <begin position="2"/>
        <end position="122"/>
    </location>
</feature>
<dbReference type="EMBL" id="QWZP01000004">
    <property type="protein sequence ID" value="RIU86076.1"/>
    <property type="molecule type" value="Genomic_DNA"/>
</dbReference>
<reference evidence="3" key="1">
    <citation type="submission" date="2018-08" db="EMBL/GenBank/DDBJ databases">
        <authorList>
            <person name="Dai Z."/>
        </authorList>
    </citation>
    <scope>NUCLEOTIDE SEQUENCE [LARGE SCALE GENOMIC DNA]</scope>
    <source>
        <strain evidence="3">KPTW1</strain>
    </source>
</reference>
<name>A0A3A1MRB3_9FLAO</name>
<comment type="caution">
    <text evidence="2">The sequence shown here is derived from an EMBL/GenBank/DDBJ whole genome shotgun (WGS) entry which is preliminary data.</text>
</comment>
<gene>
    <name evidence="2" type="ORF">D2A33_00920</name>
</gene>